<gene>
    <name evidence="13" type="ORF">F2Y07_00835</name>
</gene>
<dbReference type="PANTHER" id="PTHR33446:SF2">
    <property type="entry name" value="PROTEIN TONB"/>
    <property type="match status" value="1"/>
</dbReference>
<evidence type="ECO:0000256" key="4">
    <source>
        <dbReference type="ARBA" id="ARBA00022475"/>
    </source>
</evidence>
<dbReference type="PROSITE" id="PS52015">
    <property type="entry name" value="TONB_CTD"/>
    <property type="match status" value="1"/>
</dbReference>
<dbReference type="InterPro" id="IPR008969">
    <property type="entry name" value="CarboxyPept-like_regulatory"/>
</dbReference>
<feature type="transmembrane region" description="Helical" evidence="11">
    <location>
        <begin position="94"/>
        <end position="113"/>
    </location>
</feature>
<evidence type="ECO:0000259" key="12">
    <source>
        <dbReference type="PROSITE" id="PS52015"/>
    </source>
</evidence>
<dbReference type="Proteomes" id="UP000322658">
    <property type="component" value="Unassembled WGS sequence"/>
</dbReference>
<evidence type="ECO:0000256" key="10">
    <source>
        <dbReference type="SAM" id="MobiDB-lite"/>
    </source>
</evidence>
<dbReference type="Pfam" id="PF07715">
    <property type="entry name" value="Plug"/>
    <property type="match status" value="1"/>
</dbReference>
<dbReference type="InterPro" id="IPR006260">
    <property type="entry name" value="TonB/TolA_C"/>
</dbReference>
<comment type="similarity">
    <text evidence="2">Belongs to the TonB family.</text>
</comment>
<dbReference type="InterPro" id="IPR008756">
    <property type="entry name" value="Peptidase_M56"/>
</dbReference>
<feature type="transmembrane region" description="Helical" evidence="11">
    <location>
        <begin position="37"/>
        <end position="56"/>
    </location>
</feature>
<dbReference type="GO" id="GO:0098797">
    <property type="term" value="C:plasma membrane protein complex"/>
    <property type="evidence" value="ECO:0007669"/>
    <property type="project" value="TreeGrafter"/>
</dbReference>
<dbReference type="InterPro" id="IPR003538">
    <property type="entry name" value="TonB"/>
</dbReference>
<dbReference type="SUPFAM" id="SSF49464">
    <property type="entry name" value="Carboxypeptidase regulatory domain-like"/>
    <property type="match status" value="1"/>
</dbReference>
<dbReference type="Pfam" id="PF03544">
    <property type="entry name" value="TonB_C"/>
    <property type="match status" value="1"/>
</dbReference>
<dbReference type="EMBL" id="VVXJ01000001">
    <property type="protein sequence ID" value="KAA2378422.1"/>
    <property type="molecule type" value="Genomic_DNA"/>
</dbReference>
<dbReference type="Gene3D" id="2.170.130.10">
    <property type="entry name" value="TonB-dependent receptor, plug domain"/>
    <property type="match status" value="1"/>
</dbReference>
<dbReference type="InterPro" id="IPR051045">
    <property type="entry name" value="TonB-dependent_transducer"/>
</dbReference>
<comment type="subcellular location">
    <subcellularLocation>
        <location evidence="1">Cell inner membrane</location>
        <topology evidence="1">Single-pass membrane protein</topology>
        <orientation evidence="1">Periplasmic side</orientation>
    </subcellularLocation>
</comment>
<dbReference type="GO" id="GO:0031992">
    <property type="term" value="F:energy transducer activity"/>
    <property type="evidence" value="ECO:0007669"/>
    <property type="project" value="InterPro"/>
</dbReference>
<evidence type="ECO:0000256" key="11">
    <source>
        <dbReference type="SAM" id="Phobius"/>
    </source>
</evidence>
<feature type="region of interest" description="Disordered" evidence="10">
    <location>
        <begin position="393"/>
        <end position="413"/>
    </location>
</feature>
<keyword evidence="4" id="KW-1003">Cell membrane</keyword>
<keyword evidence="5" id="KW-0997">Cell inner membrane</keyword>
<dbReference type="SUPFAM" id="SSF74653">
    <property type="entry name" value="TolA/TonB C-terminal domain"/>
    <property type="match status" value="1"/>
</dbReference>
<evidence type="ECO:0000256" key="5">
    <source>
        <dbReference type="ARBA" id="ARBA00022519"/>
    </source>
</evidence>
<dbReference type="InterPro" id="IPR037066">
    <property type="entry name" value="Plug_dom_sf"/>
</dbReference>
<comment type="caution">
    <text evidence="13">The sequence shown here is derived from an EMBL/GenBank/DDBJ whole genome shotgun (WGS) entry which is preliminary data.</text>
</comment>
<keyword evidence="3" id="KW-0813">Transport</keyword>
<proteinExistence type="inferred from homology"/>
<dbReference type="NCBIfam" id="TIGR01352">
    <property type="entry name" value="tonB_Cterm"/>
    <property type="match status" value="1"/>
</dbReference>
<evidence type="ECO:0000256" key="9">
    <source>
        <dbReference type="ARBA" id="ARBA00023136"/>
    </source>
</evidence>
<dbReference type="AlphaFoldDB" id="A0A5B3GYQ8"/>
<dbReference type="RefSeq" id="WP_149885718.1">
    <property type="nucleotide sequence ID" value="NZ_VVXJ01000001.1"/>
</dbReference>
<evidence type="ECO:0000313" key="13">
    <source>
        <dbReference type="EMBL" id="KAA2378422.1"/>
    </source>
</evidence>
<dbReference type="CDD" id="cd07341">
    <property type="entry name" value="M56_BlaR1_MecR1_like"/>
    <property type="match status" value="1"/>
</dbReference>
<evidence type="ECO:0000256" key="6">
    <source>
        <dbReference type="ARBA" id="ARBA00022692"/>
    </source>
</evidence>
<dbReference type="SUPFAM" id="SSF56935">
    <property type="entry name" value="Porins"/>
    <property type="match status" value="1"/>
</dbReference>
<organism evidence="13 14">
    <name type="scientific">Alistipes shahii</name>
    <dbReference type="NCBI Taxonomy" id="328814"/>
    <lineage>
        <taxon>Bacteria</taxon>
        <taxon>Pseudomonadati</taxon>
        <taxon>Bacteroidota</taxon>
        <taxon>Bacteroidia</taxon>
        <taxon>Bacteroidales</taxon>
        <taxon>Rikenellaceae</taxon>
        <taxon>Alistipes</taxon>
    </lineage>
</organism>
<dbReference type="GO" id="GO:0030288">
    <property type="term" value="C:outer membrane-bounded periplasmic space"/>
    <property type="evidence" value="ECO:0007669"/>
    <property type="project" value="InterPro"/>
</dbReference>
<evidence type="ECO:0000256" key="8">
    <source>
        <dbReference type="ARBA" id="ARBA00022989"/>
    </source>
</evidence>
<dbReference type="PANTHER" id="PTHR33446">
    <property type="entry name" value="PROTEIN TONB-RELATED"/>
    <property type="match status" value="1"/>
</dbReference>
<dbReference type="GO" id="GO:0015031">
    <property type="term" value="P:protein transport"/>
    <property type="evidence" value="ECO:0007669"/>
    <property type="project" value="UniProtKB-KW"/>
</dbReference>
<dbReference type="GO" id="GO:0015891">
    <property type="term" value="P:siderophore transport"/>
    <property type="evidence" value="ECO:0007669"/>
    <property type="project" value="InterPro"/>
</dbReference>
<keyword evidence="7" id="KW-0653">Protein transport</keyword>
<dbReference type="Pfam" id="PF13715">
    <property type="entry name" value="CarbopepD_reg_2"/>
    <property type="match status" value="1"/>
</dbReference>
<feature type="domain" description="TonB C-terminal" evidence="12">
    <location>
        <begin position="511"/>
        <end position="609"/>
    </location>
</feature>
<dbReference type="Pfam" id="PF05569">
    <property type="entry name" value="Peptidase_M56"/>
    <property type="match status" value="1"/>
</dbReference>
<dbReference type="InterPro" id="IPR012910">
    <property type="entry name" value="Plug_dom"/>
</dbReference>
<dbReference type="InterPro" id="IPR023997">
    <property type="entry name" value="TonB-dep_OMP_SusC/RagA_CS"/>
</dbReference>
<evidence type="ECO:0000256" key="3">
    <source>
        <dbReference type="ARBA" id="ARBA00022448"/>
    </source>
</evidence>
<feature type="region of interest" description="Disordered" evidence="10">
    <location>
        <begin position="604"/>
        <end position="623"/>
    </location>
</feature>
<evidence type="ECO:0000256" key="2">
    <source>
        <dbReference type="ARBA" id="ARBA00006555"/>
    </source>
</evidence>
<sequence length="633" mass="68987">MKTLAIYALEVLACSGVLLAAYAILLERHVRFGWCRAYLLASTLLAAVIPLLRIPVWPGKVIEVAPTVALPAAEWTAEVVEEAAPAVTPEAICLAVYLIGVGLVAGVMLWQVVRIRRLRRGAAITRTERFTLVRTPQRIASFSFFRSIYLWDQIPAGELQAIVAHEASHVAHRHSAERVAMECMKAVLWWNPFVWLAARRLTEAEEFEADSDVLAEGYDIEHYMKTIFRQLFGYSPEIANGLRDSLTKKRFKMMTTKTSGRHSLLRLAGTLPAVIGLLCAFSLTTRAAEVRIAETEKAPADETASQDATKKKVSVTVFQNGQPLPGAIVLISRSNVGTVTGKEGTAQISAAPGNELVISYVGCQTRKVRVSDKSGAESFEITLETESNKLDPVSVTLGDQKTPAPQSAAGAEKERKAKPLYIVDGVERTSIDDIAPNTIERISVLKNQSSTAVYGSRGKNGVIVITTKGAAKPAADEAVFNEKPGSVEIASASTEDMPFLIVEKMPSFRGGDLNDFRAWVQEHLQYPAEAVERNIQGRVVVTFTIEKDGSVSNILVLQSPDKLLADEARRVIASSPAGAWTPGEQRGEKVRVKYTLPVDFYLQGSGDKFSERPEKPQGSRDGILVVGYGATQK</sequence>
<dbReference type="NCBIfam" id="TIGR04057">
    <property type="entry name" value="SusC_RagA_signa"/>
    <property type="match status" value="1"/>
</dbReference>
<feature type="compositionally biased region" description="Basic and acidic residues" evidence="10">
    <location>
        <begin position="608"/>
        <end position="618"/>
    </location>
</feature>
<reference evidence="13 14" key="1">
    <citation type="journal article" date="2019" name="Nat. Med.">
        <title>A library of human gut bacterial isolates paired with longitudinal multiomics data enables mechanistic microbiome research.</title>
        <authorList>
            <person name="Poyet M."/>
            <person name="Groussin M."/>
            <person name="Gibbons S.M."/>
            <person name="Avila-Pacheco J."/>
            <person name="Jiang X."/>
            <person name="Kearney S.M."/>
            <person name="Perrotta A.R."/>
            <person name="Berdy B."/>
            <person name="Zhao S."/>
            <person name="Lieberman T.D."/>
            <person name="Swanson P.K."/>
            <person name="Smith M."/>
            <person name="Roesemann S."/>
            <person name="Alexander J.E."/>
            <person name="Rich S.A."/>
            <person name="Livny J."/>
            <person name="Vlamakis H."/>
            <person name="Clish C."/>
            <person name="Bullock K."/>
            <person name="Deik A."/>
            <person name="Scott J."/>
            <person name="Pierce K.A."/>
            <person name="Xavier R.J."/>
            <person name="Alm E.J."/>
        </authorList>
    </citation>
    <scope>NUCLEOTIDE SEQUENCE [LARGE SCALE GENOMIC DNA]</scope>
    <source>
        <strain evidence="13 14">BIOML-A1</strain>
    </source>
</reference>
<evidence type="ECO:0000256" key="7">
    <source>
        <dbReference type="ARBA" id="ARBA00022927"/>
    </source>
</evidence>
<keyword evidence="8 11" id="KW-1133">Transmembrane helix</keyword>
<evidence type="ECO:0000256" key="1">
    <source>
        <dbReference type="ARBA" id="ARBA00004383"/>
    </source>
</evidence>
<keyword evidence="9 11" id="KW-0472">Membrane</keyword>
<dbReference type="InterPro" id="IPR037682">
    <property type="entry name" value="TonB_C"/>
</dbReference>
<feature type="transmembrane region" description="Helical" evidence="11">
    <location>
        <begin position="6"/>
        <end position="25"/>
    </location>
</feature>
<protein>
    <submittedName>
        <fullName evidence="13">TonB family protein</fullName>
    </submittedName>
</protein>
<dbReference type="Gene3D" id="3.30.1150.10">
    <property type="match status" value="1"/>
</dbReference>
<name>A0A5B3GYQ8_9BACT</name>
<keyword evidence="6 11" id="KW-0812">Transmembrane</keyword>
<dbReference type="GO" id="GO:0055085">
    <property type="term" value="P:transmembrane transport"/>
    <property type="evidence" value="ECO:0007669"/>
    <property type="project" value="InterPro"/>
</dbReference>
<evidence type="ECO:0000313" key="14">
    <source>
        <dbReference type="Proteomes" id="UP000322658"/>
    </source>
</evidence>
<feature type="transmembrane region" description="Helical" evidence="11">
    <location>
        <begin position="263"/>
        <end position="283"/>
    </location>
</feature>
<dbReference type="PRINTS" id="PR01374">
    <property type="entry name" value="TONBPROTEIN"/>
</dbReference>
<accession>A0A5B3GYQ8</accession>